<evidence type="ECO:0000313" key="2">
    <source>
        <dbReference type="Proteomes" id="UP000784294"/>
    </source>
</evidence>
<accession>A0A3S5FCQ7</accession>
<dbReference type="EMBL" id="CAAALY010020000">
    <property type="protein sequence ID" value="VEL14097.1"/>
    <property type="molecule type" value="Genomic_DNA"/>
</dbReference>
<keyword evidence="2" id="KW-1185">Reference proteome</keyword>
<gene>
    <name evidence="1" type="ORF">PXEA_LOCUS7537</name>
</gene>
<dbReference type="AlphaFoldDB" id="A0A3S5FCQ7"/>
<sequence length="71" mass="8058">MQPLVQRLEIHASEREKFTESAWRALAYSLLWSLSLYLLFFGDTVNALYQPCHVLIGIRFTASAGLCPSAR</sequence>
<evidence type="ECO:0000313" key="1">
    <source>
        <dbReference type="EMBL" id="VEL14097.1"/>
    </source>
</evidence>
<comment type="caution">
    <text evidence="1">The sequence shown here is derived from an EMBL/GenBank/DDBJ whole genome shotgun (WGS) entry which is preliminary data.</text>
</comment>
<dbReference type="Proteomes" id="UP000784294">
    <property type="component" value="Unassembled WGS sequence"/>
</dbReference>
<reference evidence="1" key="1">
    <citation type="submission" date="2018-11" db="EMBL/GenBank/DDBJ databases">
        <authorList>
            <consortium name="Pathogen Informatics"/>
        </authorList>
    </citation>
    <scope>NUCLEOTIDE SEQUENCE</scope>
</reference>
<protein>
    <submittedName>
        <fullName evidence="1">Uncharacterized protein</fullName>
    </submittedName>
</protein>
<organism evidence="1 2">
    <name type="scientific">Protopolystoma xenopodis</name>
    <dbReference type="NCBI Taxonomy" id="117903"/>
    <lineage>
        <taxon>Eukaryota</taxon>
        <taxon>Metazoa</taxon>
        <taxon>Spiralia</taxon>
        <taxon>Lophotrochozoa</taxon>
        <taxon>Platyhelminthes</taxon>
        <taxon>Monogenea</taxon>
        <taxon>Polyopisthocotylea</taxon>
        <taxon>Polystomatidea</taxon>
        <taxon>Polystomatidae</taxon>
        <taxon>Protopolystoma</taxon>
    </lineage>
</organism>
<proteinExistence type="predicted"/>
<name>A0A3S5FCQ7_9PLAT</name>